<dbReference type="AlphaFoldDB" id="A0A0D2H0F9"/>
<dbReference type="STRING" id="1442371.A0A0D2H0F9"/>
<feature type="region of interest" description="Disordered" evidence="2">
    <location>
        <begin position="181"/>
        <end position="200"/>
    </location>
</feature>
<dbReference type="VEuPathDB" id="FungiDB:Z520_08817"/>
<sequence length="512" mass="54377">MASQQTLKPQFFVTRQNGNMVPLIAMDELPIHVQIEGVSRSLGPHDIAGMIGIGTYEARHEFHVVRSMNNTTPIPFYPVHGSQTPNSNASPQNSTVTTPLLCPTTLSTPTPPKATDVKGNQPSATSSNAVSSSTVSIEEENKSSRPTSPPASPSPRPKVQFPTTTTTTPTLAPLAWRNKAAPIPASTPNPPADPDPEMPPPGQKIYCSYWLRNGECNFAQQGCMYKHVMPLNLQVLEVLGFRDLPDWYRKTYKCGSLRVNGGRNGLSYGILDGNVKPANKKRVGPDTEATKRMVASHINAVPTPGSNGRGGGGRGHYRGGNNNHHHHRGHSGSALQQPTAAKVDRDPFSEKMRRDARLRAAFDADLNSEISDMMMDPEMERIREQEQAGWEEEQAAARKAAAAAVAVDADKTTAESTDAARSASKEFDAAMAAVRAAPIIAPTLPPGHAVPAAAPSSPARPAPAATTPSPASSAGKDGKKHGRGGSGGGKYSPRGKKAQAQPQAHGQGQKRA</sequence>
<reference evidence="4 5" key="1">
    <citation type="submission" date="2015-01" db="EMBL/GenBank/DDBJ databases">
        <title>The Genome Sequence of Fonsecaea multimorphosa CBS 102226.</title>
        <authorList>
            <consortium name="The Broad Institute Genomics Platform"/>
            <person name="Cuomo C."/>
            <person name="de Hoog S."/>
            <person name="Gorbushina A."/>
            <person name="Stielow B."/>
            <person name="Teixiera M."/>
            <person name="Abouelleil A."/>
            <person name="Chapman S.B."/>
            <person name="Priest M."/>
            <person name="Young S.K."/>
            <person name="Wortman J."/>
            <person name="Nusbaum C."/>
            <person name="Birren B."/>
        </authorList>
    </citation>
    <scope>NUCLEOTIDE SEQUENCE [LARGE SCALE GENOMIC DNA]</scope>
    <source>
        <strain evidence="4 5">CBS 102226</strain>
    </source>
</reference>
<feature type="region of interest" description="Disordered" evidence="2">
    <location>
        <begin position="446"/>
        <end position="512"/>
    </location>
</feature>
<name>A0A0D2H0F9_9EURO</name>
<evidence type="ECO:0000256" key="1">
    <source>
        <dbReference type="PROSITE-ProRule" id="PRU00723"/>
    </source>
</evidence>
<feature type="compositionally biased region" description="Pro residues" evidence="2">
    <location>
        <begin position="147"/>
        <end position="156"/>
    </location>
</feature>
<dbReference type="GO" id="GO:0008270">
    <property type="term" value="F:zinc ion binding"/>
    <property type="evidence" value="ECO:0007669"/>
    <property type="project" value="UniProtKB-KW"/>
</dbReference>
<protein>
    <recommendedName>
        <fullName evidence="3">C3H1-type domain-containing protein</fullName>
    </recommendedName>
</protein>
<keyword evidence="5" id="KW-1185">Reference proteome</keyword>
<feature type="compositionally biased region" description="Polar residues" evidence="2">
    <location>
        <begin position="81"/>
        <end position="94"/>
    </location>
</feature>
<dbReference type="GeneID" id="27714563"/>
<accession>A0A0D2H0F9</accession>
<feature type="domain" description="C3H1-type" evidence="3">
    <location>
        <begin position="201"/>
        <end position="230"/>
    </location>
</feature>
<keyword evidence="1" id="KW-0479">Metal-binding</keyword>
<organism evidence="4 5">
    <name type="scientific">Fonsecaea multimorphosa CBS 102226</name>
    <dbReference type="NCBI Taxonomy" id="1442371"/>
    <lineage>
        <taxon>Eukaryota</taxon>
        <taxon>Fungi</taxon>
        <taxon>Dikarya</taxon>
        <taxon>Ascomycota</taxon>
        <taxon>Pezizomycotina</taxon>
        <taxon>Eurotiomycetes</taxon>
        <taxon>Chaetothyriomycetidae</taxon>
        <taxon>Chaetothyriales</taxon>
        <taxon>Herpotrichiellaceae</taxon>
        <taxon>Fonsecaea</taxon>
    </lineage>
</organism>
<dbReference type="RefSeq" id="XP_016629423.1">
    <property type="nucleotide sequence ID" value="XM_016779313.1"/>
</dbReference>
<keyword evidence="1" id="KW-0863">Zinc-finger</keyword>
<proteinExistence type="predicted"/>
<evidence type="ECO:0000256" key="2">
    <source>
        <dbReference type="SAM" id="MobiDB-lite"/>
    </source>
</evidence>
<dbReference type="InterPro" id="IPR000571">
    <property type="entry name" value="Znf_CCCH"/>
</dbReference>
<feature type="compositionally biased region" description="Low complexity" evidence="2">
    <location>
        <begin position="95"/>
        <end position="108"/>
    </location>
</feature>
<keyword evidence="1" id="KW-0862">Zinc</keyword>
<feature type="compositionally biased region" description="Low complexity" evidence="2">
    <location>
        <begin position="451"/>
        <end position="475"/>
    </location>
</feature>
<dbReference type="PROSITE" id="PS50103">
    <property type="entry name" value="ZF_C3H1"/>
    <property type="match status" value="1"/>
</dbReference>
<feature type="region of interest" description="Disordered" evidence="2">
    <location>
        <begin position="299"/>
        <end position="346"/>
    </location>
</feature>
<dbReference type="EMBL" id="KN848082">
    <property type="protein sequence ID" value="KIX95300.1"/>
    <property type="molecule type" value="Genomic_DNA"/>
</dbReference>
<feature type="zinc finger region" description="C3H1-type" evidence="1">
    <location>
        <begin position="201"/>
        <end position="230"/>
    </location>
</feature>
<evidence type="ECO:0000313" key="4">
    <source>
        <dbReference type="EMBL" id="KIX95300.1"/>
    </source>
</evidence>
<evidence type="ECO:0000313" key="5">
    <source>
        <dbReference type="Proteomes" id="UP000053411"/>
    </source>
</evidence>
<feature type="compositionally biased region" description="Pro residues" evidence="2">
    <location>
        <begin position="185"/>
        <end position="200"/>
    </location>
</feature>
<dbReference type="Proteomes" id="UP000053411">
    <property type="component" value="Unassembled WGS sequence"/>
</dbReference>
<feature type="compositionally biased region" description="Low complexity" evidence="2">
    <location>
        <begin position="162"/>
        <end position="175"/>
    </location>
</feature>
<feature type="region of interest" description="Disordered" evidence="2">
    <location>
        <begin position="77"/>
        <end position="175"/>
    </location>
</feature>
<feature type="compositionally biased region" description="Low complexity" evidence="2">
    <location>
        <begin position="123"/>
        <end position="136"/>
    </location>
</feature>
<gene>
    <name evidence="4" type="ORF">Z520_08817</name>
</gene>
<dbReference type="OrthoDB" id="5355510at2759"/>
<feature type="compositionally biased region" description="Low complexity" evidence="2">
    <location>
        <begin position="498"/>
        <end position="512"/>
    </location>
</feature>
<evidence type="ECO:0000259" key="3">
    <source>
        <dbReference type="PROSITE" id="PS50103"/>
    </source>
</evidence>